<dbReference type="GO" id="GO:0015360">
    <property type="term" value="F:acetate:proton symporter activity"/>
    <property type="evidence" value="ECO:0007669"/>
    <property type="project" value="TreeGrafter"/>
</dbReference>
<name>A0A1H2XHM7_9FLAO</name>
<keyword evidence="8" id="KW-1185">Reference proteome</keyword>
<evidence type="ECO:0000256" key="2">
    <source>
        <dbReference type="ARBA" id="ARBA00005587"/>
    </source>
</evidence>
<feature type="transmembrane region" description="Helical" evidence="6">
    <location>
        <begin position="62"/>
        <end position="85"/>
    </location>
</feature>
<dbReference type="GO" id="GO:0071422">
    <property type="term" value="P:succinate transmembrane transport"/>
    <property type="evidence" value="ECO:0007669"/>
    <property type="project" value="TreeGrafter"/>
</dbReference>
<feature type="transmembrane region" description="Helical" evidence="6">
    <location>
        <begin position="32"/>
        <end position="55"/>
    </location>
</feature>
<evidence type="ECO:0000256" key="1">
    <source>
        <dbReference type="ARBA" id="ARBA00004141"/>
    </source>
</evidence>
<dbReference type="Pfam" id="PF01184">
    <property type="entry name" value="Gpr1_Fun34_YaaH"/>
    <property type="match status" value="1"/>
</dbReference>
<evidence type="ECO:0000256" key="6">
    <source>
        <dbReference type="SAM" id="Phobius"/>
    </source>
</evidence>
<feature type="transmembrane region" description="Helical" evidence="6">
    <location>
        <begin position="97"/>
        <end position="117"/>
    </location>
</feature>
<comment type="similarity">
    <text evidence="2">Belongs to the acetate uptake transporter (AceTr) (TC 2.A.96) family.</text>
</comment>
<feature type="transmembrane region" description="Helical" evidence="6">
    <location>
        <begin position="7"/>
        <end position="26"/>
    </location>
</feature>
<dbReference type="EMBL" id="FNNJ01000002">
    <property type="protein sequence ID" value="SDW92393.1"/>
    <property type="molecule type" value="Genomic_DNA"/>
</dbReference>
<evidence type="ECO:0000256" key="4">
    <source>
        <dbReference type="ARBA" id="ARBA00022989"/>
    </source>
</evidence>
<feature type="transmembrane region" description="Helical" evidence="6">
    <location>
        <begin position="149"/>
        <end position="170"/>
    </location>
</feature>
<dbReference type="PANTHER" id="PTHR30178:SF3">
    <property type="entry name" value="SUCCINATE-ACETATE_PROTON SYMPORTER SATP"/>
    <property type="match status" value="1"/>
</dbReference>
<dbReference type="InterPro" id="IPR000791">
    <property type="entry name" value="Gpr1/Fun34/SatP-like"/>
</dbReference>
<dbReference type="GO" id="GO:0005886">
    <property type="term" value="C:plasma membrane"/>
    <property type="evidence" value="ECO:0007669"/>
    <property type="project" value="TreeGrafter"/>
</dbReference>
<evidence type="ECO:0000313" key="8">
    <source>
        <dbReference type="Proteomes" id="UP000199595"/>
    </source>
</evidence>
<sequence length="204" mass="21969">MSTTKLGNPAVVGLAGFGLTTLLLQFHNLGFIGLGPVVSMGFIFGGLAQMIAGFLEQKMGNNFGFAAFVSYGAFWIGLGIIWMLNNSGVYVSSHTDVGFYLVAWTLLTFIFWVGSLFIHTAMAFTFTTLLVGFILLDLAHFGFPELTTLAAYDLIVCALAAWYMMGATIINDVAGKALLKVGKPWVNLKNNENVSSKAKLSTQS</sequence>
<accession>A0A1H2XHM7</accession>
<gene>
    <name evidence="7" type="ORF">SAMN05444411_102473</name>
</gene>
<evidence type="ECO:0000256" key="3">
    <source>
        <dbReference type="ARBA" id="ARBA00022692"/>
    </source>
</evidence>
<dbReference type="OrthoDB" id="9787939at2"/>
<keyword evidence="3 6" id="KW-0812">Transmembrane</keyword>
<keyword evidence="4 6" id="KW-1133">Transmembrane helix</keyword>
<proteinExistence type="inferred from homology"/>
<dbReference type="Proteomes" id="UP000199595">
    <property type="component" value="Unassembled WGS sequence"/>
</dbReference>
<evidence type="ECO:0000256" key="5">
    <source>
        <dbReference type="ARBA" id="ARBA00023136"/>
    </source>
</evidence>
<comment type="subcellular location">
    <subcellularLocation>
        <location evidence="1">Membrane</location>
        <topology evidence="1">Multi-pass membrane protein</topology>
    </subcellularLocation>
</comment>
<evidence type="ECO:0000313" key="7">
    <source>
        <dbReference type="EMBL" id="SDW92393.1"/>
    </source>
</evidence>
<dbReference type="InterPro" id="IPR047623">
    <property type="entry name" value="SatP"/>
</dbReference>
<dbReference type="PANTHER" id="PTHR30178">
    <property type="entry name" value="INNER MEMBRANE PROTEIN YAAH"/>
    <property type="match status" value="1"/>
</dbReference>
<feature type="transmembrane region" description="Helical" evidence="6">
    <location>
        <begin position="124"/>
        <end position="143"/>
    </location>
</feature>
<dbReference type="NCBIfam" id="NF038013">
    <property type="entry name" value="AceTr_1"/>
    <property type="match status" value="1"/>
</dbReference>
<organism evidence="7 8">
    <name type="scientific">Lutibacter oricola</name>
    <dbReference type="NCBI Taxonomy" id="762486"/>
    <lineage>
        <taxon>Bacteria</taxon>
        <taxon>Pseudomonadati</taxon>
        <taxon>Bacteroidota</taxon>
        <taxon>Flavobacteriia</taxon>
        <taxon>Flavobacteriales</taxon>
        <taxon>Flavobacteriaceae</taxon>
        <taxon>Lutibacter</taxon>
    </lineage>
</organism>
<protein>
    <submittedName>
        <fullName evidence="7">Uncharacterized protein</fullName>
    </submittedName>
</protein>
<keyword evidence="5 6" id="KW-0472">Membrane</keyword>
<dbReference type="AlphaFoldDB" id="A0A1H2XHM7"/>
<reference evidence="7 8" key="1">
    <citation type="submission" date="2016-10" db="EMBL/GenBank/DDBJ databases">
        <authorList>
            <person name="de Groot N.N."/>
        </authorList>
    </citation>
    <scope>NUCLEOTIDE SEQUENCE [LARGE SCALE GENOMIC DNA]</scope>
    <source>
        <strain evidence="7 8">DSM 24956</strain>
    </source>
</reference>